<reference evidence="2 3" key="1">
    <citation type="submission" date="2020-03" db="EMBL/GenBank/DDBJ databases">
        <title>Genomic Encyclopedia of Type Strains, Phase IV (KMG-IV): sequencing the most valuable type-strain genomes for metagenomic binning, comparative biology and taxonomic classification.</title>
        <authorList>
            <person name="Goeker M."/>
        </authorList>
    </citation>
    <scope>NUCLEOTIDE SEQUENCE [LARGE SCALE GENOMIC DNA]</scope>
    <source>
        <strain evidence="2 3">DSM 16846</strain>
    </source>
</reference>
<evidence type="ECO:0000259" key="1">
    <source>
        <dbReference type="Pfam" id="PF03724"/>
    </source>
</evidence>
<dbReference type="AlphaFoldDB" id="A0A7X5Y496"/>
<dbReference type="PANTHER" id="PTHR35535:SF2">
    <property type="entry name" value="DUF306 DOMAIN-CONTAINING PROTEIN"/>
    <property type="match status" value="1"/>
</dbReference>
<dbReference type="InterPro" id="IPR038670">
    <property type="entry name" value="HslJ-like_sf"/>
</dbReference>
<dbReference type="InterPro" id="IPR053147">
    <property type="entry name" value="Hsp_HslJ-like"/>
</dbReference>
<dbReference type="Gene3D" id="2.40.128.270">
    <property type="match status" value="1"/>
</dbReference>
<dbReference type="Pfam" id="PF03724">
    <property type="entry name" value="META"/>
    <property type="match status" value="1"/>
</dbReference>
<comment type="caution">
    <text evidence="2">The sequence shown here is derived from an EMBL/GenBank/DDBJ whole genome shotgun (WGS) entry which is preliminary data.</text>
</comment>
<keyword evidence="2" id="KW-0346">Stress response</keyword>
<dbReference type="RefSeq" id="WP_168067288.1">
    <property type="nucleotide sequence ID" value="NZ_JAATJC010000001.1"/>
</dbReference>
<proteinExistence type="predicted"/>
<dbReference type="InterPro" id="IPR005184">
    <property type="entry name" value="DUF306_Meta_HslJ"/>
</dbReference>
<name>A0A7X5Y496_9SPHN</name>
<gene>
    <name evidence="2" type="ORF">GGQ97_000263</name>
</gene>
<dbReference type="PROSITE" id="PS51257">
    <property type="entry name" value="PROKAR_LIPOPROTEIN"/>
    <property type="match status" value="1"/>
</dbReference>
<sequence>MRQLSPGPAALSAALILLGGCATTGPIGGPGIDPLLARGEQPGWQLTVTPARIVYATNDNSVVVDEPNTGGTVPKNGRLAGQRIQVETRTQPCALTSGNYAQTVRVTVDGQLRTGCGGDQSRGLSLGAGTWTVLSVNGRPTPLDRPFTAQFDRGRLSLQLGCNRLNAPYALAGRVLSAGTVAKTRMACADPSFEEAGEKALALPFDVEPIGNDQLVLRNPLGTLNLARTRS</sequence>
<organism evidence="2 3">
    <name type="scientific">Sphingomonas kaistensis</name>
    <dbReference type="NCBI Taxonomy" id="298708"/>
    <lineage>
        <taxon>Bacteria</taxon>
        <taxon>Pseudomonadati</taxon>
        <taxon>Pseudomonadota</taxon>
        <taxon>Alphaproteobacteria</taxon>
        <taxon>Sphingomonadales</taxon>
        <taxon>Sphingomonadaceae</taxon>
        <taxon>Sphingomonas</taxon>
    </lineage>
</organism>
<evidence type="ECO:0000313" key="3">
    <source>
        <dbReference type="Proteomes" id="UP000558192"/>
    </source>
</evidence>
<dbReference type="PANTHER" id="PTHR35535">
    <property type="entry name" value="HEAT SHOCK PROTEIN HSLJ"/>
    <property type="match status" value="1"/>
</dbReference>
<feature type="domain" description="DUF306" evidence="1">
    <location>
        <begin position="127"/>
        <end position="219"/>
    </location>
</feature>
<evidence type="ECO:0000313" key="2">
    <source>
        <dbReference type="EMBL" id="NJC04470.1"/>
    </source>
</evidence>
<protein>
    <submittedName>
        <fullName evidence="2">Heat shock protein HslJ</fullName>
    </submittedName>
</protein>
<keyword evidence="3" id="KW-1185">Reference proteome</keyword>
<dbReference type="Proteomes" id="UP000558192">
    <property type="component" value="Unassembled WGS sequence"/>
</dbReference>
<dbReference type="EMBL" id="JAATJC010000001">
    <property type="protein sequence ID" value="NJC04470.1"/>
    <property type="molecule type" value="Genomic_DNA"/>
</dbReference>
<accession>A0A7X5Y496</accession>